<evidence type="ECO:0000256" key="1">
    <source>
        <dbReference type="SAM" id="MobiDB-lite"/>
    </source>
</evidence>
<comment type="caution">
    <text evidence="3">The sequence shown here is derived from an EMBL/GenBank/DDBJ whole genome shotgun (WGS) entry which is preliminary data.</text>
</comment>
<dbReference type="PANTHER" id="PTHR15397">
    <property type="entry name" value="SODIUM-GLUCOSE COTRANSPORTER REGULATORY PROTEIN -RELATED"/>
    <property type="match status" value="1"/>
</dbReference>
<protein>
    <recommendedName>
        <fullName evidence="2">Ddi1/2 HDD domain-containing protein</fullName>
    </recommendedName>
</protein>
<dbReference type="VEuPathDB" id="VectorBase:LOC119168337"/>
<feature type="compositionally biased region" description="Low complexity" evidence="1">
    <location>
        <begin position="154"/>
        <end position="166"/>
    </location>
</feature>
<reference evidence="3" key="1">
    <citation type="journal article" date="2020" name="Cell">
        <title>Large-Scale Comparative Analyses of Tick Genomes Elucidate Their Genetic Diversity and Vector Capacities.</title>
        <authorList>
            <consortium name="Tick Genome and Microbiome Consortium (TIGMIC)"/>
            <person name="Jia N."/>
            <person name="Wang J."/>
            <person name="Shi W."/>
            <person name="Du L."/>
            <person name="Sun Y."/>
            <person name="Zhan W."/>
            <person name="Jiang J.F."/>
            <person name="Wang Q."/>
            <person name="Zhang B."/>
            <person name="Ji P."/>
            <person name="Bell-Sakyi L."/>
            <person name="Cui X.M."/>
            <person name="Yuan T.T."/>
            <person name="Jiang B.G."/>
            <person name="Yang W.F."/>
            <person name="Lam T.T."/>
            <person name="Chang Q.C."/>
            <person name="Ding S.J."/>
            <person name="Wang X.J."/>
            <person name="Zhu J.G."/>
            <person name="Ruan X.D."/>
            <person name="Zhao L."/>
            <person name="Wei J.T."/>
            <person name="Ye R.Z."/>
            <person name="Que T.C."/>
            <person name="Du C.H."/>
            <person name="Zhou Y.H."/>
            <person name="Cheng J.X."/>
            <person name="Dai P.F."/>
            <person name="Guo W.B."/>
            <person name="Han X.H."/>
            <person name="Huang E.J."/>
            <person name="Li L.F."/>
            <person name="Wei W."/>
            <person name="Gao Y.C."/>
            <person name="Liu J.Z."/>
            <person name="Shao H.Z."/>
            <person name="Wang X."/>
            <person name="Wang C.C."/>
            <person name="Yang T.C."/>
            <person name="Huo Q.B."/>
            <person name="Li W."/>
            <person name="Chen H.Y."/>
            <person name="Chen S.E."/>
            <person name="Zhou L.G."/>
            <person name="Ni X.B."/>
            <person name="Tian J.H."/>
            <person name="Sheng Y."/>
            <person name="Liu T."/>
            <person name="Pan Y.S."/>
            <person name="Xia L.Y."/>
            <person name="Li J."/>
            <person name="Zhao F."/>
            <person name="Cao W.C."/>
        </authorList>
    </citation>
    <scope>NUCLEOTIDE SEQUENCE</scope>
    <source>
        <strain evidence="3">Rmic-2018</strain>
    </source>
</reference>
<gene>
    <name evidence="3" type="ORF">HPB51_017565</name>
</gene>
<dbReference type="InterPro" id="IPR057273">
    <property type="entry name" value="Ddi1/2_HDD"/>
</dbReference>
<dbReference type="EMBL" id="JABSTU010000001">
    <property type="protein sequence ID" value="KAH8041745.1"/>
    <property type="molecule type" value="Genomic_DNA"/>
</dbReference>
<accession>A0A9J6F581</accession>
<dbReference type="AlphaFoldDB" id="A0A9J6F581"/>
<organism evidence="3 4">
    <name type="scientific">Rhipicephalus microplus</name>
    <name type="common">Cattle tick</name>
    <name type="synonym">Boophilus microplus</name>
    <dbReference type="NCBI Taxonomy" id="6941"/>
    <lineage>
        <taxon>Eukaryota</taxon>
        <taxon>Metazoa</taxon>
        <taxon>Ecdysozoa</taxon>
        <taxon>Arthropoda</taxon>
        <taxon>Chelicerata</taxon>
        <taxon>Arachnida</taxon>
        <taxon>Acari</taxon>
        <taxon>Parasitiformes</taxon>
        <taxon>Ixodida</taxon>
        <taxon>Ixodoidea</taxon>
        <taxon>Ixodidae</taxon>
        <taxon>Rhipicephalinae</taxon>
        <taxon>Rhipicephalus</taxon>
        <taxon>Boophilus</taxon>
    </lineage>
</organism>
<sequence>MWRIGMNKKSGLEIYRTFKQEIAKERIYDNTRGSSLLFEARMGVLRTKTYRAKYEGVDTVCRTDMSLGPRGAEEEEPAFIRDMILKSPDQLALLKHNNPQLADALLSGDLGPVPSRKVVPPDFPDVVEVRRRLEANHTMESSKWRQSKVAKDNGMSSFPGRPRRGSSVGLVARQLRVVRSSHPTASGLSSARRETTGSSGVPAKSLEPTWCPKRCQMTTKSSLWEGKILAMVEPVD</sequence>
<keyword evidence="4" id="KW-1185">Reference proteome</keyword>
<dbReference type="Pfam" id="PF24669">
    <property type="entry name" value="Ddi2_HDD"/>
    <property type="match status" value="1"/>
</dbReference>
<reference evidence="3" key="2">
    <citation type="submission" date="2021-09" db="EMBL/GenBank/DDBJ databases">
        <authorList>
            <person name="Jia N."/>
            <person name="Wang J."/>
            <person name="Shi W."/>
            <person name="Du L."/>
            <person name="Sun Y."/>
            <person name="Zhan W."/>
            <person name="Jiang J."/>
            <person name="Wang Q."/>
            <person name="Zhang B."/>
            <person name="Ji P."/>
            <person name="Sakyi L.B."/>
            <person name="Cui X."/>
            <person name="Yuan T."/>
            <person name="Jiang B."/>
            <person name="Yang W."/>
            <person name="Lam T.T.-Y."/>
            <person name="Chang Q."/>
            <person name="Ding S."/>
            <person name="Wang X."/>
            <person name="Zhu J."/>
            <person name="Ruan X."/>
            <person name="Zhao L."/>
            <person name="Wei J."/>
            <person name="Que T."/>
            <person name="Du C."/>
            <person name="Cheng J."/>
            <person name="Dai P."/>
            <person name="Han X."/>
            <person name="Huang E."/>
            <person name="Gao Y."/>
            <person name="Liu J."/>
            <person name="Shao H."/>
            <person name="Ye R."/>
            <person name="Li L."/>
            <person name="Wei W."/>
            <person name="Wang X."/>
            <person name="Wang C."/>
            <person name="Huo Q."/>
            <person name="Li W."/>
            <person name="Guo W."/>
            <person name="Chen H."/>
            <person name="Chen S."/>
            <person name="Zhou L."/>
            <person name="Zhou L."/>
            <person name="Ni X."/>
            <person name="Tian J."/>
            <person name="Zhou Y."/>
            <person name="Sheng Y."/>
            <person name="Liu T."/>
            <person name="Pan Y."/>
            <person name="Xia L."/>
            <person name="Li J."/>
            <person name="Zhao F."/>
            <person name="Cao W."/>
        </authorList>
    </citation>
    <scope>NUCLEOTIDE SEQUENCE</scope>
    <source>
        <strain evidence="3">Rmic-2018</strain>
        <tissue evidence="3">Larvae</tissue>
    </source>
</reference>
<evidence type="ECO:0000259" key="2">
    <source>
        <dbReference type="Pfam" id="PF24669"/>
    </source>
</evidence>
<evidence type="ECO:0000313" key="4">
    <source>
        <dbReference type="Proteomes" id="UP000821866"/>
    </source>
</evidence>
<dbReference type="Proteomes" id="UP000821866">
    <property type="component" value="Chromosome 1"/>
</dbReference>
<evidence type="ECO:0000313" key="3">
    <source>
        <dbReference type="EMBL" id="KAH8041745.1"/>
    </source>
</evidence>
<name>A0A9J6F581_RHIMP</name>
<feature type="domain" description="Ddi1/2 HDD" evidence="2">
    <location>
        <begin position="75"/>
        <end position="110"/>
    </location>
</feature>
<feature type="region of interest" description="Disordered" evidence="1">
    <location>
        <begin position="179"/>
        <end position="208"/>
    </location>
</feature>
<feature type="region of interest" description="Disordered" evidence="1">
    <location>
        <begin position="138"/>
        <end position="166"/>
    </location>
</feature>
<dbReference type="PANTHER" id="PTHR15397:SF3">
    <property type="entry name" value="DNA DAMAGE INDUCIBLE 1 HOMOLOG 2"/>
    <property type="match status" value="1"/>
</dbReference>
<proteinExistence type="predicted"/>